<proteinExistence type="predicted"/>
<reference evidence="2" key="1">
    <citation type="journal article" date="2023" name="Front. Plant Sci.">
        <title>Chromosomal-level genome assembly of Melastoma candidum provides insights into trichome evolution.</title>
        <authorList>
            <person name="Zhong Y."/>
            <person name="Wu W."/>
            <person name="Sun C."/>
            <person name="Zou P."/>
            <person name="Liu Y."/>
            <person name="Dai S."/>
            <person name="Zhou R."/>
        </authorList>
    </citation>
    <scope>NUCLEOTIDE SEQUENCE [LARGE SCALE GENOMIC DNA]</scope>
</reference>
<protein>
    <submittedName>
        <fullName evidence="1">Uncharacterized protein</fullName>
    </submittedName>
</protein>
<dbReference type="Proteomes" id="UP001057402">
    <property type="component" value="Chromosome 4"/>
</dbReference>
<dbReference type="EMBL" id="CM042883">
    <property type="protein sequence ID" value="KAI4375370.1"/>
    <property type="molecule type" value="Genomic_DNA"/>
</dbReference>
<name>A0ACB9R8Y4_9MYRT</name>
<comment type="caution">
    <text evidence="1">The sequence shown here is derived from an EMBL/GenBank/DDBJ whole genome shotgun (WGS) entry which is preliminary data.</text>
</comment>
<organism evidence="1 2">
    <name type="scientific">Melastoma candidum</name>
    <dbReference type="NCBI Taxonomy" id="119954"/>
    <lineage>
        <taxon>Eukaryota</taxon>
        <taxon>Viridiplantae</taxon>
        <taxon>Streptophyta</taxon>
        <taxon>Embryophyta</taxon>
        <taxon>Tracheophyta</taxon>
        <taxon>Spermatophyta</taxon>
        <taxon>Magnoliopsida</taxon>
        <taxon>eudicotyledons</taxon>
        <taxon>Gunneridae</taxon>
        <taxon>Pentapetalae</taxon>
        <taxon>rosids</taxon>
        <taxon>malvids</taxon>
        <taxon>Myrtales</taxon>
        <taxon>Melastomataceae</taxon>
        <taxon>Melastomatoideae</taxon>
        <taxon>Melastomateae</taxon>
        <taxon>Melastoma</taxon>
    </lineage>
</organism>
<keyword evidence="2" id="KW-1185">Reference proteome</keyword>
<accession>A0ACB9R8Y4</accession>
<evidence type="ECO:0000313" key="1">
    <source>
        <dbReference type="EMBL" id="KAI4375370.1"/>
    </source>
</evidence>
<evidence type="ECO:0000313" key="2">
    <source>
        <dbReference type="Proteomes" id="UP001057402"/>
    </source>
</evidence>
<sequence length="716" mass="79190">MMVETSRLPGQYYMNSFISPGESEGSGSDRYEAEFVVSEDSSAPMRKCSGTNAKGGAGFQVPSEVFTISGISSSSRKNLIHRLRTELEQIRGFQKKHISDRNNCSYLLNAKPAKIARTSVLVSPALRKNHCLDQVISAKVPPAKQPPGQSASTVMLMKQCDTLLKRLMGHRYGWVFNKPVDVKALNIPDYFDVIKHPMDLGTVKSRLGSGSYSSPLELVSDVRLTFSNAMTYNPPGNHVHIMADTLSKFFELRWKSIEKRLMVIETQGSLLKSGLVDEMEVSKSIIAPKKRKIPPVQHEVSTPKPPKRMMTTEEKQKLGQQLESLLEDIPENIINFLKNNCSNGKDVGEEEIEIDIDGLSDDVLFSLKRLLDEHCREKRKDESCAEACEIEILNESGLSNSSMQLCKANEQAEEDVDIGGNEPPVSSCNLTRKDRDPETIKCVNSGSSSDSGHDGNSRKDRDANSSSPVNKPKAREVVEGLEAKSGKTSSLFSADESIGKMDLIEQASLGKDSPSEAECGQDVGETGPNHPERSYRTAVLINRFADTILKAQEKTLSQGDKDPEKLQREREELLNQRQKEKARLQAEARAAEDARRRAEAEALAEARRKRELEREAARQALLKMEKTVHIDESSSFLEDLEMLKAAAPVENLPSSADETSPDHTLDGFGSFKLGGTNPLEQLGLFMKEDEEEEEAADQPSGGPSNYEDGVEEGEID</sequence>
<gene>
    <name evidence="1" type="ORF">MLD38_013249</name>
</gene>